<proteinExistence type="predicted"/>
<dbReference type="EMBL" id="UYRV01132401">
    <property type="protein sequence ID" value="VDN37705.1"/>
    <property type="molecule type" value="Genomic_DNA"/>
</dbReference>
<dbReference type="Gene3D" id="1.25.40.280">
    <property type="entry name" value="alix/aip1 like domains"/>
    <property type="match status" value="1"/>
</dbReference>
<dbReference type="PANTHER" id="PTHR23030">
    <property type="entry name" value="PCD6 INTERACTING PROTEIN-RELATED"/>
    <property type="match status" value="1"/>
</dbReference>
<evidence type="ECO:0000313" key="2">
    <source>
        <dbReference type="EMBL" id="VDN37705.1"/>
    </source>
</evidence>
<protein>
    <recommendedName>
        <fullName evidence="1">BRO1 domain-containing protein</fullName>
    </recommendedName>
</protein>
<keyword evidence="3" id="KW-1185">Reference proteome</keyword>
<dbReference type="AlphaFoldDB" id="A0A3P7N5H5"/>
<dbReference type="GO" id="GO:0000281">
    <property type="term" value="P:mitotic cytokinesis"/>
    <property type="evidence" value="ECO:0007669"/>
    <property type="project" value="TreeGrafter"/>
</dbReference>
<dbReference type="PANTHER" id="PTHR23030:SF39">
    <property type="entry name" value="PROGRAMMED CELL DEATH 6-INTERACTING PROTEIN"/>
    <property type="match status" value="1"/>
</dbReference>
<dbReference type="InterPro" id="IPR038499">
    <property type="entry name" value="BRO1_sf"/>
</dbReference>
<dbReference type="GO" id="GO:0005768">
    <property type="term" value="C:endosome"/>
    <property type="evidence" value="ECO:0007669"/>
    <property type="project" value="TreeGrafter"/>
</dbReference>
<organism evidence="2 3">
    <name type="scientific">Cylicostephanus goldi</name>
    <name type="common">Nematode worm</name>
    <dbReference type="NCBI Taxonomy" id="71465"/>
    <lineage>
        <taxon>Eukaryota</taxon>
        <taxon>Metazoa</taxon>
        <taxon>Ecdysozoa</taxon>
        <taxon>Nematoda</taxon>
        <taxon>Chromadorea</taxon>
        <taxon>Rhabditida</taxon>
        <taxon>Rhabditina</taxon>
        <taxon>Rhabditomorpha</taxon>
        <taxon>Strongyloidea</taxon>
        <taxon>Strongylidae</taxon>
        <taxon>Cylicostephanus</taxon>
    </lineage>
</organism>
<dbReference type="Pfam" id="PF03097">
    <property type="entry name" value="BRO1"/>
    <property type="match status" value="1"/>
</dbReference>
<dbReference type="InterPro" id="IPR004328">
    <property type="entry name" value="BRO1_dom"/>
</dbReference>
<feature type="domain" description="BRO1" evidence="1">
    <location>
        <begin position="1"/>
        <end position="111"/>
    </location>
</feature>
<dbReference type="PROSITE" id="PS51180">
    <property type="entry name" value="BRO1"/>
    <property type="match status" value="1"/>
</dbReference>
<gene>
    <name evidence="2" type="ORF">CGOC_LOCUS13545</name>
</gene>
<accession>A0A3P7N5H5</accession>
<sequence length="111" mass="12794">MQHTLVKQCTPDLRAETLSLFCNLMLAQAQECVYTKAYDDKMNTAALAKISAQTAEYYTDLNKIMNLEAAKNYWKKDWLNIIAGKCYAFQAIAQMHQAQVNQIINFFFARK</sequence>
<dbReference type="OrthoDB" id="5865703at2759"/>
<evidence type="ECO:0000259" key="1">
    <source>
        <dbReference type="PROSITE" id="PS51180"/>
    </source>
</evidence>
<reference evidence="2 3" key="1">
    <citation type="submission" date="2018-11" db="EMBL/GenBank/DDBJ databases">
        <authorList>
            <consortium name="Pathogen Informatics"/>
        </authorList>
    </citation>
    <scope>NUCLEOTIDE SEQUENCE [LARGE SCALE GENOMIC DNA]</scope>
</reference>
<evidence type="ECO:0000313" key="3">
    <source>
        <dbReference type="Proteomes" id="UP000271889"/>
    </source>
</evidence>
<name>A0A3P7N5H5_CYLGO</name>
<dbReference type="Proteomes" id="UP000271889">
    <property type="component" value="Unassembled WGS sequence"/>
</dbReference>